<dbReference type="SUPFAM" id="SSF53335">
    <property type="entry name" value="S-adenosyl-L-methionine-dependent methyltransferases"/>
    <property type="match status" value="1"/>
</dbReference>
<dbReference type="Pfam" id="PF08241">
    <property type="entry name" value="Methyltransf_11"/>
    <property type="match status" value="1"/>
</dbReference>
<comment type="caution">
    <text evidence="3">The sequence shown here is derived from an EMBL/GenBank/DDBJ whole genome shotgun (WGS) entry which is preliminary data.</text>
</comment>
<dbReference type="EMBL" id="DWWS01000018">
    <property type="protein sequence ID" value="HJC23014.1"/>
    <property type="molecule type" value="Genomic_DNA"/>
</dbReference>
<dbReference type="PANTHER" id="PTHR44068:SF11">
    <property type="entry name" value="GERANYL DIPHOSPHATE 2-C-METHYLTRANSFERASE"/>
    <property type="match status" value="1"/>
</dbReference>
<accession>A0A9D2NFZ0</accession>
<name>A0A9D2NFZ0_9FIRM</name>
<reference evidence="3" key="1">
    <citation type="journal article" date="2021" name="PeerJ">
        <title>Extensive microbial diversity within the chicken gut microbiome revealed by metagenomics and culture.</title>
        <authorList>
            <person name="Gilroy R."/>
            <person name="Ravi A."/>
            <person name="Getino M."/>
            <person name="Pursley I."/>
            <person name="Horton D.L."/>
            <person name="Alikhan N.F."/>
            <person name="Baker D."/>
            <person name="Gharbi K."/>
            <person name="Hall N."/>
            <person name="Watson M."/>
            <person name="Adriaenssens E.M."/>
            <person name="Foster-Nyarko E."/>
            <person name="Jarju S."/>
            <person name="Secka A."/>
            <person name="Antonio M."/>
            <person name="Oren A."/>
            <person name="Chaudhuri R.R."/>
            <person name="La Ragione R."/>
            <person name="Hildebrand F."/>
            <person name="Pallen M.J."/>
        </authorList>
    </citation>
    <scope>NUCLEOTIDE SEQUENCE</scope>
    <source>
        <strain evidence="3">USAMLcec2-132</strain>
    </source>
</reference>
<evidence type="ECO:0000313" key="3">
    <source>
        <dbReference type="EMBL" id="HJC23014.1"/>
    </source>
</evidence>
<dbReference type="InterPro" id="IPR029063">
    <property type="entry name" value="SAM-dependent_MTases_sf"/>
</dbReference>
<sequence length="256" mass="29111">MDNYQDEIAKTWDNINECLLDKTKAISHEEFLCAKAGELKISLAGIKTVPKEWFPDLKGKNVLALACGGGQQAPVFAAHGANTTVTDYSDNQLASEAYVAEREKYHINIVKADMSKKFPFSDDTFDMIFNPVSNCYIESIQSVWSECARVIKKNGILMMAFVKEEVFMFEPDYINEDCLISRHSLPFNPYRDLTEESKRKYKEEHRPYAFSHSLTEQIGGLIEAGFEITNIYEDCDGGGLFDKYMNSYVVVRAIKK</sequence>
<keyword evidence="3" id="KW-0489">Methyltransferase</keyword>
<feature type="domain" description="Methyltransferase type 11" evidence="2">
    <location>
        <begin position="63"/>
        <end position="158"/>
    </location>
</feature>
<dbReference type="PANTHER" id="PTHR44068">
    <property type="entry name" value="ZGC:194242"/>
    <property type="match status" value="1"/>
</dbReference>
<protein>
    <submittedName>
        <fullName evidence="3">Class I SAM-dependent methyltransferase</fullName>
    </submittedName>
</protein>
<gene>
    <name evidence="3" type="ORF">H9761_04835</name>
</gene>
<dbReference type="CDD" id="cd02440">
    <property type="entry name" value="AdoMet_MTases"/>
    <property type="match status" value="1"/>
</dbReference>
<keyword evidence="1" id="KW-0808">Transferase</keyword>
<dbReference type="GO" id="GO:0008757">
    <property type="term" value="F:S-adenosylmethionine-dependent methyltransferase activity"/>
    <property type="evidence" value="ECO:0007669"/>
    <property type="project" value="InterPro"/>
</dbReference>
<dbReference type="Proteomes" id="UP000823891">
    <property type="component" value="Unassembled WGS sequence"/>
</dbReference>
<evidence type="ECO:0000313" key="4">
    <source>
        <dbReference type="Proteomes" id="UP000823891"/>
    </source>
</evidence>
<dbReference type="Gene3D" id="3.40.50.150">
    <property type="entry name" value="Vaccinia Virus protein VP39"/>
    <property type="match status" value="1"/>
</dbReference>
<organism evidence="3 4">
    <name type="scientific">Candidatus Eisenbergiella merdavium</name>
    <dbReference type="NCBI Taxonomy" id="2838551"/>
    <lineage>
        <taxon>Bacteria</taxon>
        <taxon>Bacillati</taxon>
        <taxon>Bacillota</taxon>
        <taxon>Clostridia</taxon>
        <taxon>Lachnospirales</taxon>
        <taxon>Lachnospiraceae</taxon>
        <taxon>Eisenbergiella</taxon>
    </lineage>
</organism>
<dbReference type="GO" id="GO:0032259">
    <property type="term" value="P:methylation"/>
    <property type="evidence" value="ECO:0007669"/>
    <property type="project" value="UniProtKB-KW"/>
</dbReference>
<dbReference type="AlphaFoldDB" id="A0A9D2NFZ0"/>
<dbReference type="InterPro" id="IPR050447">
    <property type="entry name" value="Erg6_SMT_methyltransf"/>
</dbReference>
<proteinExistence type="predicted"/>
<reference evidence="3" key="2">
    <citation type="submission" date="2021-04" db="EMBL/GenBank/DDBJ databases">
        <authorList>
            <person name="Gilroy R."/>
        </authorList>
    </citation>
    <scope>NUCLEOTIDE SEQUENCE</scope>
    <source>
        <strain evidence="3">USAMLcec2-132</strain>
    </source>
</reference>
<evidence type="ECO:0000259" key="2">
    <source>
        <dbReference type="Pfam" id="PF08241"/>
    </source>
</evidence>
<evidence type="ECO:0000256" key="1">
    <source>
        <dbReference type="ARBA" id="ARBA00022679"/>
    </source>
</evidence>
<dbReference type="InterPro" id="IPR013216">
    <property type="entry name" value="Methyltransf_11"/>
</dbReference>